<protein>
    <submittedName>
        <fullName evidence="2">Uncharacterized protein</fullName>
    </submittedName>
</protein>
<organism evidence="2 3">
    <name type="scientific">Nocardioides alpinus</name>
    <dbReference type="NCBI Taxonomy" id="748909"/>
    <lineage>
        <taxon>Bacteria</taxon>
        <taxon>Bacillati</taxon>
        <taxon>Actinomycetota</taxon>
        <taxon>Actinomycetes</taxon>
        <taxon>Propionibacteriales</taxon>
        <taxon>Nocardioidaceae</taxon>
        <taxon>Nocardioides</taxon>
    </lineage>
</organism>
<name>A0ABX4R1F7_9ACTN</name>
<evidence type="ECO:0000313" key="3">
    <source>
        <dbReference type="Proteomes" id="UP000233565"/>
    </source>
</evidence>
<dbReference type="Proteomes" id="UP000233565">
    <property type="component" value="Unassembled WGS sequence"/>
</dbReference>
<evidence type="ECO:0000313" key="2">
    <source>
        <dbReference type="EMBL" id="PKH43799.1"/>
    </source>
</evidence>
<comment type="caution">
    <text evidence="2">The sequence shown here is derived from an EMBL/GenBank/DDBJ whole genome shotgun (WGS) entry which is preliminary data.</text>
</comment>
<evidence type="ECO:0000256" key="1">
    <source>
        <dbReference type="SAM" id="MobiDB-lite"/>
    </source>
</evidence>
<accession>A0ABX4R1F7</accession>
<feature type="region of interest" description="Disordered" evidence="1">
    <location>
        <begin position="1"/>
        <end position="97"/>
    </location>
</feature>
<sequence length="97" mass="9872">MATISGEASTRQEASAGFAPHHRASRGTAHASRSRPTRAITRWATTSSQGSAVRPAARSPPMSGTGPYGAGVAIQRGSTPSTIGPGIERGPTRLHGP</sequence>
<keyword evidence="3" id="KW-1185">Reference proteome</keyword>
<proteinExistence type="predicted"/>
<dbReference type="EMBL" id="PJBV01000011">
    <property type="protein sequence ID" value="PKH43799.1"/>
    <property type="molecule type" value="Genomic_DNA"/>
</dbReference>
<gene>
    <name evidence="2" type="ORF">CXG46_04975</name>
</gene>
<feature type="compositionally biased region" description="Polar residues" evidence="1">
    <location>
        <begin position="1"/>
        <end position="13"/>
    </location>
</feature>
<reference evidence="2 3" key="1">
    <citation type="submission" date="2017-12" db="EMBL/GenBank/DDBJ databases">
        <title>Pharmacopeia of the Arctic Ocean.</title>
        <authorList>
            <person name="Collins E."/>
            <person name="Ducluzeau A.-L."/>
        </authorList>
    </citation>
    <scope>NUCLEOTIDE SEQUENCE [LARGE SCALE GENOMIC DNA]</scope>
    <source>
        <strain evidence="2 3">DSM 23325</strain>
    </source>
</reference>